<dbReference type="Pfam" id="PF14355">
    <property type="entry name" value="Abi_C"/>
    <property type="match status" value="1"/>
</dbReference>
<keyword evidence="4" id="KW-1185">Reference proteome</keyword>
<protein>
    <recommendedName>
        <fullName evidence="5">Abortive infection protein-like C-terminal domain-containing protein</fullName>
    </recommendedName>
</protein>
<dbReference type="KEGG" id="fap:GR316_13640"/>
<dbReference type="InterPro" id="IPR040508">
    <property type="entry name" value="AbiJ_NTD5"/>
</dbReference>
<keyword evidence="3" id="KW-0614">Plasmid</keyword>
<evidence type="ECO:0000313" key="3">
    <source>
        <dbReference type="EMBL" id="QUS37419.1"/>
    </source>
</evidence>
<dbReference type="Proteomes" id="UP000679284">
    <property type="component" value="Plasmid unnamed5"/>
</dbReference>
<evidence type="ECO:0000313" key="4">
    <source>
        <dbReference type="Proteomes" id="UP000679284"/>
    </source>
</evidence>
<evidence type="ECO:0000259" key="2">
    <source>
        <dbReference type="Pfam" id="PF18865"/>
    </source>
</evidence>
<organism evidence="3 4">
    <name type="scientific">Falsirhodobacter algicola</name>
    <dbReference type="NCBI Taxonomy" id="2692330"/>
    <lineage>
        <taxon>Bacteria</taxon>
        <taxon>Pseudomonadati</taxon>
        <taxon>Pseudomonadota</taxon>
        <taxon>Alphaproteobacteria</taxon>
        <taxon>Rhodobacterales</taxon>
        <taxon>Paracoccaceae</taxon>
        <taxon>Falsirhodobacter</taxon>
    </lineage>
</organism>
<sequence>MPTPPQFLKAPDALDTGVRERCRVVAAAVLVSLDYQRAIAPFFPEAQCPSSSMRQWEHPMPKIKRKPELPEGITDDPATLGRFKVELAEIVAKAYGSSNWKKFAIRFGLDREISDHPRFLRSCDWGDHDYEGHVINLIDHLCRQNVPALMVLFEIPRVQKELSDDLLVAWHGQQDPLVSALSHSLGTVDAARDMIDLGSYAARVEGTLPHDPKAAIGATKDLLEAAMRSILDKRGVTGVEKLDFPALMNRCLTELGMAPKGAPASEVEKKIRSIVYGAKEIIIAANELRNLAGTGHGRVVGTEEELSADDASMIASSGMVLSAWLLRRADAI</sequence>
<evidence type="ECO:0008006" key="5">
    <source>
        <dbReference type="Google" id="ProtNLM"/>
    </source>
</evidence>
<dbReference type="Pfam" id="PF18865">
    <property type="entry name" value="AbiJ_NTD5"/>
    <property type="match status" value="1"/>
</dbReference>
<dbReference type="InterPro" id="IPR026001">
    <property type="entry name" value="Abi-like_C"/>
</dbReference>
<name>A0A8J8MVT6_9RHOB</name>
<geneLocation type="plasmid" evidence="3 4">
    <name>unnamed5</name>
</geneLocation>
<reference evidence="3" key="1">
    <citation type="submission" date="2020-01" db="EMBL/GenBank/DDBJ databases">
        <authorList>
            <person name="Yang Y."/>
            <person name="Kwon Y.M."/>
        </authorList>
    </citation>
    <scope>NUCLEOTIDE SEQUENCE</scope>
    <source>
        <strain evidence="3">PG104</strain>
        <plasmid evidence="3">unnamed5</plasmid>
    </source>
</reference>
<dbReference type="AlphaFoldDB" id="A0A8J8MVT6"/>
<dbReference type="RefSeq" id="WP_211785618.1">
    <property type="nucleotide sequence ID" value="NZ_CP047294.1"/>
</dbReference>
<proteinExistence type="predicted"/>
<evidence type="ECO:0000259" key="1">
    <source>
        <dbReference type="Pfam" id="PF14355"/>
    </source>
</evidence>
<dbReference type="EMBL" id="CP047294">
    <property type="protein sequence ID" value="QUS37419.1"/>
    <property type="molecule type" value="Genomic_DNA"/>
</dbReference>
<feature type="domain" description="AbiJ N-terminal" evidence="2">
    <location>
        <begin position="85"/>
        <end position="159"/>
    </location>
</feature>
<gene>
    <name evidence="3" type="ORF">GR316_13640</name>
</gene>
<feature type="domain" description="Abortive infection protein-like C-terminal" evidence="1">
    <location>
        <begin position="245"/>
        <end position="326"/>
    </location>
</feature>
<accession>A0A8J8MVT6</accession>